<evidence type="ECO:0000313" key="3">
    <source>
        <dbReference type="Proteomes" id="UP000295151"/>
    </source>
</evidence>
<gene>
    <name evidence="2" type="ORF">EV138_4447</name>
</gene>
<reference evidence="2 3" key="1">
    <citation type="submission" date="2019-03" db="EMBL/GenBank/DDBJ databases">
        <title>Genomic Encyclopedia of Type Strains, Phase III (KMG-III): the genomes of soil and plant-associated and newly described type strains.</title>
        <authorList>
            <person name="Whitman W."/>
        </authorList>
    </citation>
    <scope>NUCLEOTIDE SEQUENCE [LARGE SCALE GENOMIC DNA]</scope>
    <source>
        <strain evidence="2 3">VKM Ac-2575</strain>
    </source>
</reference>
<evidence type="ECO:0000313" key="2">
    <source>
        <dbReference type="EMBL" id="TDU90846.1"/>
    </source>
</evidence>
<dbReference type="InterPro" id="IPR025164">
    <property type="entry name" value="Toastrack_DUF4097"/>
</dbReference>
<sequence>MRKAQRRMLQLGLIPVLALVLGGAAVTVSTIRGKLDYNYATTYDQPLDAVTITANVVTAVAPSADGKVHIALSGTYTGAPPTIAVRKPEPGSHGLEISADCEGSGCRLALAVELPSATRLSVGASGTSVELRQLTGAVHVTVDDGSVNGTRLGSDSVSVSAQSGSVDLGFDRAPSNVEVTSSNGSIQVLLPRTATYAIDAAADYGSTELNVNNDLSSPNQLHLRSSNGSITVDSR</sequence>
<evidence type="ECO:0000259" key="1">
    <source>
        <dbReference type="Pfam" id="PF13349"/>
    </source>
</evidence>
<dbReference type="Pfam" id="PF13349">
    <property type="entry name" value="DUF4097"/>
    <property type="match status" value="1"/>
</dbReference>
<protein>
    <submittedName>
        <fullName evidence="2">Putative adhesin</fullName>
    </submittedName>
</protein>
<dbReference type="OrthoDB" id="3821597at2"/>
<accession>A0A4R7TGV5</accession>
<dbReference type="RefSeq" id="WP_133980695.1">
    <property type="nucleotide sequence ID" value="NZ_SOCE01000001.1"/>
</dbReference>
<name>A0A4R7TGV5_9ACTN</name>
<proteinExistence type="predicted"/>
<organism evidence="2 3">
    <name type="scientific">Kribbella voronezhensis</name>
    <dbReference type="NCBI Taxonomy" id="2512212"/>
    <lineage>
        <taxon>Bacteria</taxon>
        <taxon>Bacillati</taxon>
        <taxon>Actinomycetota</taxon>
        <taxon>Actinomycetes</taxon>
        <taxon>Propionibacteriales</taxon>
        <taxon>Kribbellaceae</taxon>
        <taxon>Kribbella</taxon>
    </lineage>
</organism>
<feature type="domain" description="DUF4097" evidence="1">
    <location>
        <begin position="119"/>
        <end position="214"/>
    </location>
</feature>
<dbReference type="AlphaFoldDB" id="A0A4R7TGV5"/>
<comment type="caution">
    <text evidence="2">The sequence shown here is derived from an EMBL/GenBank/DDBJ whole genome shotgun (WGS) entry which is preliminary data.</text>
</comment>
<dbReference type="Proteomes" id="UP000295151">
    <property type="component" value="Unassembled WGS sequence"/>
</dbReference>
<dbReference type="EMBL" id="SOCE01000001">
    <property type="protein sequence ID" value="TDU90846.1"/>
    <property type="molecule type" value="Genomic_DNA"/>
</dbReference>
<keyword evidence="3" id="KW-1185">Reference proteome</keyword>